<dbReference type="EMBL" id="EU408354">
    <property type="protein sequence ID" value="ACN58889.1"/>
    <property type="molecule type" value="Genomic_DNA"/>
</dbReference>
<dbReference type="Gene3D" id="1.20.1260.10">
    <property type="match status" value="1"/>
</dbReference>
<sequence>MATVLIGIFVVNMPAFAQGTPKLSDPEIASVAVVANQIDISYAAIAKQKSKNADVLKFAQTMADDHKAIIAQAVALVTKLGVTPKDNAVSKQLLSDAEKTKKMLRSKSGKEFDKAYIDNEVAYHKAVISAVETLLIPQAQNSELKALLQKVVPTLKAHLAHAEMVQSNFNGNGKHMGKM</sequence>
<dbReference type="PANTHER" id="PTHR38593">
    <property type="entry name" value="BLR2558 PROTEIN"/>
    <property type="match status" value="1"/>
</dbReference>
<feature type="signal peptide" evidence="1">
    <location>
        <begin position="1"/>
        <end position="17"/>
    </location>
</feature>
<dbReference type="AlphaFoldDB" id="C0INK3"/>
<name>C0INK3_9BACT</name>
<feature type="domain" description="DUF4142" evidence="2">
    <location>
        <begin position="24"/>
        <end position="164"/>
    </location>
</feature>
<dbReference type="InterPro" id="IPR012347">
    <property type="entry name" value="Ferritin-like"/>
</dbReference>
<organism evidence="3">
    <name type="scientific">uncultured bacterium BLR17</name>
    <dbReference type="NCBI Taxonomy" id="506517"/>
    <lineage>
        <taxon>Bacteria</taxon>
        <taxon>environmental samples</taxon>
    </lineage>
</organism>
<evidence type="ECO:0000313" key="3">
    <source>
        <dbReference type="EMBL" id="ACN58889.1"/>
    </source>
</evidence>
<keyword evidence="1" id="KW-0732">Signal</keyword>
<gene>
    <name evidence="3" type="ORF">AKSOIL_0274</name>
</gene>
<accession>C0INK3</accession>
<evidence type="ECO:0000256" key="1">
    <source>
        <dbReference type="SAM" id="SignalP"/>
    </source>
</evidence>
<dbReference type="Pfam" id="PF13628">
    <property type="entry name" value="DUF4142"/>
    <property type="match status" value="1"/>
</dbReference>
<dbReference type="PANTHER" id="PTHR38593:SF1">
    <property type="entry name" value="BLR2558 PROTEIN"/>
    <property type="match status" value="1"/>
</dbReference>
<reference evidence="3" key="1">
    <citation type="journal article" date="2009" name="ISME J.">
        <title>Functional metagenomics reveals diverse beta-lactamases in a remote Alaskan soil.</title>
        <authorList>
            <person name="Allen H.K."/>
            <person name="Moe L.A."/>
            <person name="Rodbumrer J."/>
            <person name="Gaarder A."/>
            <person name="Handelsman J."/>
        </authorList>
    </citation>
    <scope>NUCLEOTIDE SEQUENCE</scope>
</reference>
<feature type="chain" id="PRO_5002898621" description="DUF4142 domain-containing protein" evidence="1">
    <location>
        <begin position="18"/>
        <end position="179"/>
    </location>
</feature>
<proteinExistence type="predicted"/>
<dbReference type="InterPro" id="IPR025419">
    <property type="entry name" value="DUF4142"/>
</dbReference>
<protein>
    <recommendedName>
        <fullName evidence="2">DUF4142 domain-containing protein</fullName>
    </recommendedName>
</protein>
<evidence type="ECO:0000259" key="2">
    <source>
        <dbReference type="Pfam" id="PF13628"/>
    </source>
</evidence>